<feature type="compositionally biased region" description="Basic and acidic residues" evidence="1">
    <location>
        <begin position="1"/>
        <end position="15"/>
    </location>
</feature>
<comment type="caution">
    <text evidence="2">The sequence shown here is derived from an EMBL/GenBank/DDBJ whole genome shotgun (WGS) entry which is preliminary data.</text>
</comment>
<sequence>MNKETQKEQQAHKLNEQTGDDDHDDNDMITDTNTNLFDETQFDEELERDLQNLSQIIQTNQPMNDNLASDMIDQLSQVLRVPTTSTNRMTTDNDNNNDDDDDDQNNDSSNIYYGHLDREAIAQQFHFNLQPTPTRISDRFNAKSFAITSWTNVSKDLVMDY</sequence>
<evidence type="ECO:0000313" key="2">
    <source>
        <dbReference type="EMBL" id="CAF4407319.1"/>
    </source>
</evidence>
<feature type="non-terminal residue" evidence="2">
    <location>
        <position position="161"/>
    </location>
</feature>
<feature type="region of interest" description="Disordered" evidence="1">
    <location>
        <begin position="81"/>
        <end position="111"/>
    </location>
</feature>
<organism evidence="2 3">
    <name type="scientific">Adineta steineri</name>
    <dbReference type="NCBI Taxonomy" id="433720"/>
    <lineage>
        <taxon>Eukaryota</taxon>
        <taxon>Metazoa</taxon>
        <taxon>Spiralia</taxon>
        <taxon>Gnathifera</taxon>
        <taxon>Rotifera</taxon>
        <taxon>Eurotatoria</taxon>
        <taxon>Bdelloidea</taxon>
        <taxon>Adinetida</taxon>
        <taxon>Adinetidae</taxon>
        <taxon>Adineta</taxon>
    </lineage>
</organism>
<evidence type="ECO:0000313" key="3">
    <source>
        <dbReference type="Proteomes" id="UP000663844"/>
    </source>
</evidence>
<feature type="compositionally biased region" description="Acidic residues" evidence="1">
    <location>
        <begin position="18"/>
        <end position="28"/>
    </location>
</feature>
<dbReference type="Proteomes" id="UP000663844">
    <property type="component" value="Unassembled WGS sequence"/>
</dbReference>
<evidence type="ECO:0000256" key="1">
    <source>
        <dbReference type="SAM" id="MobiDB-lite"/>
    </source>
</evidence>
<protein>
    <submittedName>
        <fullName evidence="2">Uncharacterized protein</fullName>
    </submittedName>
</protein>
<dbReference type="EMBL" id="CAJOAZ010027142">
    <property type="protein sequence ID" value="CAF4407319.1"/>
    <property type="molecule type" value="Genomic_DNA"/>
</dbReference>
<name>A0A820PET3_9BILA</name>
<proteinExistence type="predicted"/>
<feature type="compositionally biased region" description="Low complexity" evidence="1">
    <location>
        <begin position="83"/>
        <end position="94"/>
    </location>
</feature>
<accession>A0A820PET3</accession>
<feature type="region of interest" description="Disordered" evidence="1">
    <location>
        <begin position="1"/>
        <end position="40"/>
    </location>
</feature>
<feature type="compositionally biased region" description="Acidic residues" evidence="1">
    <location>
        <begin position="95"/>
        <end position="105"/>
    </location>
</feature>
<dbReference type="AlphaFoldDB" id="A0A820PET3"/>
<gene>
    <name evidence="2" type="ORF">OXD698_LOCUS51815</name>
</gene>
<reference evidence="2" key="1">
    <citation type="submission" date="2021-02" db="EMBL/GenBank/DDBJ databases">
        <authorList>
            <person name="Nowell W R."/>
        </authorList>
    </citation>
    <scope>NUCLEOTIDE SEQUENCE</scope>
</reference>